<feature type="transmembrane region" description="Helical" evidence="2">
    <location>
        <begin position="299"/>
        <end position="317"/>
    </location>
</feature>
<protein>
    <submittedName>
        <fullName evidence="3">Uncharacterized protein</fullName>
    </submittedName>
</protein>
<gene>
    <name evidence="3" type="ORF">GCM10010967_12970</name>
</gene>
<proteinExistence type="predicted"/>
<accession>A0ABQ2HJH8</accession>
<dbReference type="Proteomes" id="UP000632339">
    <property type="component" value="Unassembled WGS sequence"/>
</dbReference>
<keyword evidence="4" id="KW-1185">Reference proteome</keyword>
<feature type="transmembrane region" description="Helical" evidence="2">
    <location>
        <begin position="152"/>
        <end position="173"/>
    </location>
</feature>
<sequence length="350" mass="40405">MLVDSEPETFWPRFKDSLNILKNPKNRIIEKFYNNPEIKYLGSTGIFSTPSTFKATSFSRTLLYELNGSGHLNANRIEEELKRLTQFDNSGSEKQGVANADDQTLDVQSAHFVLSLFYDSNGDLRKFRTHLEAWFDRTMEQSTEWYKRKIQLVLFTVGFFMAWIFNAGTFTIINKLTIDKDAREQLVNMAEAYIQNKSNPAGSQEQYLKQQQSIDTLLAIKSKLDIDVQKANNILGVGSWLPDRVYIKYDPKTRTRSYHPHVDEALIPSEYLKKPISKPINFDFQTKLCAFLALFFKHFWGFFITAIAISLGAPFWFDLLNKVMQLRTSQKQPTDSTENTDSVSPLRRIG</sequence>
<keyword evidence="2" id="KW-0812">Transmembrane</keyword>
<organism evidence="3 4">
    <name type="scientific">Dyadobacter beijingensis</name>
    <dbReference type="NCBI Taxonomy" id="365489"/>
    <lineage>
        <taxon>Bacteria</taxon>
        <taxon>Pseudomonadati</taxon>
        <taxon>Bacteroidota</taxon>
        <taxon>Cytophagia</taxon>
        <taxon>Cytophagales</taxon>
        <taxon>Spirosomataceae</taxon>
        <taxon>Dyadobacter</taxon>
    </lineage>
</organism>
<name>A0ABQ2HJH8_9BACT</name>
<feature type="region of interest" description="Disordered" evidence="1">
    <location>
        <begin position="330"/>
        <end position="350"/>
    </location>
</feature>
<evidence type="ECO:0000256" key="1">
    <source>
        <dbReference type="SAM" id="MobiDB-lite"/>
    </source>
</evidence>
<evidence type="ECO:0000256" key="2">
    <source>
        <dbReference type="SAM" id="Phobius"/>
    </source>
</evidence>
<evidence type="ECO:0000313" key="3">
    <source>
        <dbReference type="EMBL" id="GGM82715.1"/>
    </source>
</evidence>
<reference evidence="4" key="1">
    <citation type="journal article" date="2019" name="Int. J. Syst. Evol. Microbiol.">
        <title>The Global Catalogue of Microorganisms (GCM) 10K type strain sequencing project: providing services to taxonomists for standard genome sequencing and annotation.</title>
        <authorList>
            <consortium name="The Broad Institute Genomics Platform"/>
            <consortium name="The Broad Institute Genome Sequencing Center for Infectious Disease"/>
            <person name="Wu L."/>
            <person name="Ma J."/>
        </authorList>
    </citation>
    <scope>NUCLEOTIDE SEQUENCE [LARGE SCALE GENOMIC DNA]</scope>
    <source>
        <strain evidence="4">CGMCC 1.6375</strain>
    </source>
</reference>
<keyword evidence="2" id="KW-1133">Transmembrane helix</keyword>
<feature type="compositionally biased region" description="Polar residues" evidence="1">
    <location>
        <begin position="330"/>
        <end position="343"/>
    </location>
</feature>
<comment type="caution">
    <text evidence="3">The sequence shown here is derived from an EMBL/GenBank/DDBJ whole genome shotgun (WGS) entry which is preliminary data.</text>
</comment>
<keyword evidence="2" id="KW-0472">Membrane</keyword>
<evidence type="ECO:0000313" key="4">
    <source>
        <dbReference type="Proteomes" id="UP000632339"/>
    </source>
</evidence>
<dbReference type="EMBL" id="BMLI01000001">
    <property type="protein sequence ID" value="GGM82715.1"/>
    <property type="molecule type" value="Genomic_DNA"/>
</dbReference>